<dbReference type="SUPFAM" id="SSF56112">
    <property type="entry name" value="Protein kinase-like (PK-like)"/>
    <property type="match status" value="1"/>
</dbReference>
<evidence type="ECO:0000313" key="1">
    <source>
        <dbReference type="EMBL" id="KAJ4327747.1"/>
    </source>
</evidence>
<organism evidence="1 2">
    <name type="scientific">Fusarium piperis</name>
    <dbReference type="NCBI Taxonomy" id="1435070"/>
    <lineage>
        <taxon>Eukaryota</taxon>
        <taxon>Fungi</taxon>
        <taxon>Dikarya</taxon>
        <taxon>Ascomycota</taxon>
        <taxon>Pezizomycotina</taxon>
        <taxon>Sordariomycetes</taxon>
        <taxon>Hypocreomycetidae</taxon>
        <taxon>Hypocreales</taxon>
        <taxon>Nectriaceae</taxon>
        <taxon>Fusarium</taxon>
        <taxon>Fusarium solani species complex</taxon>
    </lineage>
</organism>
<sequence length="254" mass="29194">MDNDSRSVSPCSIPEGMYIRKVVPYQRTIYFRYGTRIIEATGSASDNRHPNVLRLKIRRTFTERVIQAIVSFLPLAWACWIRSRFPEWCLPEKIVLKIEKDGWDEEFDIEKAAYEQLEPAQGSIIIPRFHGQIEYDGKRALILSDIGGYCVATPEGAVLDEEDFRPLLEKALTSISKLGVNHDDSKLDNFHLVTENGKDRIMIVDLEMVDTGLSETDFAFVTKANEDFVMRQYRQHLECMEHDGVLLPKRPVKA</sequence>
<dbReference type="OrthoDB" id="2942798at2759"/>
<keyword evidence="2" id="KW-1185">Reference proteome</keyword>
<reference evidence="1" key="1">
    <citation type="submission" date="2022-10" db="EMBL/GenBank/DDBJ databases">
        <title>Tapping the CABI collections for fungal endophytes: first genome assemblies for Collariella, Neodidymelliopsis, Ascochyta clinopodiicola, Didymella pomorum, Didymosphaeria variabile, Neocosmospora piperis and Neocucurbitaria cava.</title>
        <authorList>
            <person name="Hill R."/>
        </authorList>
    </citation>
    <scope>NUCLEOTIDE SEQUENCE</scope>
    <source>
        <strain evidence="1">IMI 366586</strain>
    </source>
</reference>
<dbReference type="AlphaFoldDB" id="A0A9W8WKA6"/>
<dbReference type="InterPro" id="IPR011009">
    <property type="entry name" value="Kinase-like_dom_sf"/>
</dbReference>
<protein>
    <recommendedName>
        <fullName evidence="3">Protein kinase domain-containing protein</fullName>
    </recommendedName>
</protein>
<name>A0A9W8WKA6_9HYPO</name>
<accession>A0A9W8WKA6</accession>
<proteinExistence type="predicted"/>
<gene>
    <name evidence="1" type="ORF">N0V84_001856</name>
</gene>
<evidence type="ECO:0008006" key="3">
    <source>
        <dbReference type="Google" id="ProtNLM"/>
    </source>
</evidence>
<evidence type="ECO:0000313" key="2">
    <source>
        <dbReference type="Proteomes" id="UP001140502"/>
    </source>
</evidence>
<comment type="caution">
    <text evidence="1">The sequence shown here is derived from an EMBL/GenBank/DDBJ whole genome shotgun (WGS) entry which is preliminary data.</text>
</comment>
<dbReference type="EMBL" id="JAPEUR010000020">
    <property type="protein sequence ID" value="KAJ4327747.1"/>
    <property type="molecule type" value="Genomic_DNA"/>
</dbReference>
<dbReference type="Proteomes" id="UP001140502">
    <property type="component" value="Unassembled WGS sequence"/>
</dbReference>